<comment type="caution">
    <text evidence="1">The sequence shown here is derived from an EMBL/GenBank/DDBJ whole genome shotgun (WGS) entry which is preliminary data.</text>
</comment>
<dbReference type="Gene3D" id="3.40.50.1820">
    <property type="entry name" value="alpha/beta hydrolase"/>
    <property type="match status" value="1"/>
</dbReference>
<evidence type="ECO:0000313" key="2">
    <source>
        <dbReference type="Proteomes" id="UP001566132"/>
    </source>
</evidence>
<dbReference type="Pfam" id="PF09752">
    <property type="entry name" value="ABHD18"/>
    <property type="match status" value="1"/>
</dbReference>
<dbReference type="AlphaFoldDB" id="A0ABD1EER9"/>
<dbReference type="PANTHER" id="PTHR13617:SF14">
    <property type="entry name" value="PROTEIN ABHD18"/>
    <property type="match status" value="1"/>
</dbReference>
<dbReference type="Proteomes" id="UP001566132">
    <property type="component" value="Unassembled WGS sequence"/>
</dbReference>
<keyword evidence="2" id="KW-1185">Reference proteome</keyword>
<proteinExistence type="predicted"/>
<dbReference type="PANTHER" id="PTHR13617">
    <property type="entry name" value="PROTEIN ABHD18"/>
    <property type="match status" value="1"/>
</dbReference>
<protein>
    <recommendedName>
        <fullName evidence="3">Protein ABHD18</fullName>
    </recommendedName>
</protein>
<accession>A0ABD1EER9</accession>
<dbReference type="SUPFAM" id="SSF53474">
    <property type="entry name" value="alpha/beta-Hydrolases"/>
    <property type="match status" value="1"/>
</dbReference>
<organism evidence="1 2">
    <name type="scientific">Hypothenemus hampei</name>
    <name type="common">Coffee berry borer</name>
    <dbReference type="NCBI Taxonomy" id="57062"/>
    <lineage>
        <taxon>Eukaryota</taxon>
        <taxon>Metazoa</taxon>
        <taxon>Ecdysozoa</taxon>
        <taxon>Arthropoda</taxon>
        <taxon>Hexapoda</taxon>
        <taxon>Insecta</taxon>
        <taxon>Pterygota</taxon>
        <taxon>Neoptera</taxon>
        <taxon>Endopterygota</taxon>
        <taxon>Coleoptera</taxon>
        <taxon>Polyphaga</taxon>
        <taxon>Cucujiformia</taxon>
        <taxon>Curculionidae</taxon>
        <taxon>Scolytinae</taxon>
        <taxon>Hypothenemus</taxon>
    </lineage>
</organism>
<evidence type="ECO:0008006" key="3">
    <source>
        <dbReference type="Google" id="ProtNLM"/>
    </source>
</evidence>
<dbReference type="InterPro" id="IPR019149">
    <property type="entry name" value="ABHD18"/>
</dbReference>
<evidence type="ECO:0000313" key="1">
    <source>
        <dbReference type="EMBL" id="KAL1493146.1"/>
    </source>
</evidence>
<reference evidence="1 2" key="1">
    <citation type="submission" date="2024-05" db="EMBL/GenBank/DDBJ databases">
        <title>Genetic variation in Jamaican populations of the coffee berry borer (Hypothenemus hampei).</title>
        <authorList>
            <person name="Errbii M."/>
            <person name="Myrie A."/>
        </authorList>
    </citation>
    <scope>NUCLEOTIDE SEQUENCE [LARGE SCALE GENOMIC DNA]</scope>
    <source>
        <strain evidence="1">JA-Hopewell-2020-01-JO</strain>
        <tissue evidence="1">Whole body</tissue>
    </source>
</reference>
<gene>
    <name evidence="1" type="ORF">ABEB36_011262</name>
</gene>
<name>A0ABD1EER9_HYPHA</name>
<dbReference type="EMBL" id="JBDJPC010000008">
    <property type="protein sequence ID" value="KAL1493146.1"/>
    <property type="molecule type" value="Genomic_DNA"/>
</dbReference>
<dbReference type="InterPro" id="IPR029058">
    <property type="entry name" value="AB_hydrolase_fold"/>
</dbReference>
<sequence length="443" mass="50796">MPISRLDVVYRKLLLTKFFTKGWGIPEHLERLFNFRKVMSNRNSCYNLIPKEYPITIINSKKDVDCYIIEGKFESPFALHLPGLVRPEVRDAFFQMVLPLNWNSEYKPVCIHLAGTGDHYFWRRRNMMAKPLLNVGIGSIIVENPFYGLRKPIDQQRSSVHYVSDIFVMGGCLILECIVLLNWCEQLGFGPLGVTGISMGGHMASLAASNWPKPLVLVPCLSWSTASSVFTEGVMSESIDWDFLQDQYFSNKLYCDKLSKVCKIVDDPFACNLSKSFSDYELQYEMDLVDELKSSYITPHELVNSLKNNVENSCQDVSYRSNHKSQLLSRFKKMPPFIPSKKVTEMKKRAHEALWFMRGMMDECTHLKNFSVPVDTSLVISINAKIDGYVPRRGVSKLEEIWPGATVRYLNCGHVGAYIWYRKVFRAAIIEAFEKAKSKLAPQ</sequence>